<dbReference type="Pfam" id="PF00535">
    <property type="entry name" value="Glycos_transf_2"/>
    <property type="match status" value="1"/>
</dbReference>
<dbReference type="InterPro" id="IPR001173">
    <property type="entry name" value="Glyco_trans_2-like"/>
</dbReference>
<evidence type="ECO:0000313" key="3">
    <source>
        <dbReference type="Proteomes" id="UP000298340"/>
    </source>
</evidence>
<dbReference type="Proteomes" id="UP000298340">
    <property type="component" value="Unassembled WGS sequence"/>
</dbReference>
<accession>A0A4Y7U5D9</accession>
<dbReference type="Gene3D" id="3.90.550.10">
    <property type="entry name" value="Spore Coat Polysaccharide Biosynthesis Protein SpsA, Chain A"/>
    <property type="match status" value="1"/>
</dbReference>
<dbReference type="InterPro" id="IPR029044">
    <property type="entry name" value="Nucleotide-diphossugar_trans"/>
</dbReference>
<gene>
    <name evidence="2" type="ORF">D0809_24415</name>
</gene>
<evidence type="ECO:0000259" key="1">
    <source>
        <dbReference type="Pfam" id="PF00535"/>
    </source>
</evidence>
<reference evidence="2 3" key="1">
    <citation type="journal article" date="2018" name="Syst. Appl. Microbiol.">
        <title>Flavobacterium circumlabens sp. nov. and Flavobacterium cupreum sp. nov., two psychrotrophic species isolated from Antarctic environmental samples.</title>
        <authorList>
            <person name="Kralova S."/>
            <person name="Busse H.J."/>
            <person name="Svec P."/>
            <person name="Maslanova I."/>
            <person name="Stankova E."/>
            <person name="Bartak M."/>
            <person name="Sedlacek I."/>
        </authorList>
    </citation>
    <scope>NUCLEOTIDE SEQUENCE [LARGE SCALE GENOMIC DNA]</scope>
    <source>
        <strain evidence="2 3">CCM 8828</strain>
    </source>
</reference>
<dbReference type="PANTHER" id="PTHR10859">
    <property type="entry name" value="GLYCOSYL TRANSFERASE"/>
    <property type="match status" value="1"/>
</dbReference>
<feature type="non-terminal residue" evidence="2">
    <location>
        <position position="146"/>
    </location>
</feature>
<protein>
    <submittedName>
        <fullName evidence="2">Glycosyltransferase family 2 protein</fullName>
    </submittedName>
</protein>
<dbReference type="SUPFAM" id="SSF53448">
    <property type="entry name" value="Nucleotide-diphospho-sugar transferases"/>
    <property type="match status" value="1"/>
</dbReference>
<name>A0A4Y7U5D9_9FLAO</name>
<organism evidence="2 3">
    <name type="scientific">Flavobacterium circumlabens</name>
    <dbReference type="NCBI Taxonomy" id="2133765"/>
    <lineage>
        <taxon>Bacteria</taxon>
        <taxon>Pseudomonadati</taxon>
        <taxon>Bacteroidota</taxon>
        <taxon>Flavobacteriia</taxon>
        <taxon>Flavobacteriales</taxon>
        <taxon>Flavobacteriaceae</taxon>
        <taxon>Flavobacterium</taxon>
    </lineage>
</organism>
<dbReference type="AlphaFoldDB" id="A0A4Y7U5D9"/>
<proteinExistence type="predicted"/>
<dbReference type="GO" id="GO:0016740">
    <property type="term" value="F:transferase activity"/>
    <property type="evidence" value="ECO:0007669"/>
    <property type="project" value="UniProtKB-KW"/>
</dbReference>
<feature type="domain" description="Glycosyltransferase 2-like" evidence="1">
    <location>
        <begin position="17"/>
        <end position="134"/>
    </location>
</feature>
<dbReference type="EMBL" id="QWDN01000039">
    <property type="protein sequence ID" value="TEB41653.1"/>
    <property type="molecule type" value="Genomic_DNA"/>
</dbReference>
<evidence type="ECO:0000313" key="2">
    <source>
        <dbReference type="EMBL" id="TEB41653.1"/>
    </source>
</evidence>
<sequence length="146" mass="16464">MKPSLLQQEVLQNVNFCVIVPTYNNHKTLKKVLDSILDFTPNVIVVNDGSTDETSEILKQYSQFTQIHHTRNSGKGMALRNGFKKAIQMNFEYAITIDSDGQHFASDIPNFIAEIQNQPNSLLIGSRNMTQENVPKKSSFGNKFSN</sequence>
<comment type="caution">
    <text evidence="2">The sequence shown here is derived from an EMBL/GenBank/DDBJ whole genome shotgun (WGS) entry which is preliminary data.</text>
</comment>
<dbReference type="PANTHER" id="PTHR10859:SF91">
    <property type="entry name" value="DOLICHYL-PHOSPHATE BETA-GLUCOSYLTRANSFERASE"/>
    <property type="match status" value="1"/>
</dbReference>
<keyword evidence="2" id="KW-0808">Transferase</keyword>
<dbReference type="CDD" id="cd04179">
    <property type="entry name" value="DPM_DPG-synthase_like"/>
    <property type="match status" value="1"/>
</dbReference>
<dbReference type="GO" id="GO:0006487">
    <property type="term" value="P:protein N-linked glycosylation"/>
    <property type="evidence" value="ECO:0007669"/>
    <property type="project" value="TreeGrafter"/>
</dbReference>
<dbReference type="RefSeq" id="WP_134092246.1">
    <property type="nucleotide sequence ID" value="NZ_QWDN01000039.1"/>
</dbReference>